<organism evidence="2 3">
    <name type="scientific">Rubritalea tangerina</name>
    <dbReference type="NCBI Taxonomy" id="430798"/>
    <lineage>
        <taxon>Bacteria</taxon>
        <taxon>Pseudomonadati</taxon>
        <taxon>Verrucomicrobiota</taxon>
        <taxon>Verrucomicrobiia</taxon>
        <taxon>Verrucomicrobiales</taxon>
        <taxon>Rubritaleaceae</taxon>
        <taxon>Rubritalea</taxon>
    </lineage>
</organism>
<dbReference type="EMBL" id="JBHUJB010000036">
    <property type="protein sequence ID" value="MFD2159096.1"/>
    <property type="molecule type" value="Genomic_DNA"/>
</dbReference>
<protein>
    <submittedName>
        <fullName evidence="2">Uncharacterized protein</fullName>
    </submittedName>
</protein>
<sequence>MQRLIGTLILSISLALTSLASEHVILAGGPALRHWENYRVPNDRHDAWWANFIRASTLQMDITRAQEGGSPRFTWFVYKKGYVLRGKEDNKPYTTWIQEQAQKRGAKLVWVHSGEDFIRRFNQLPAGRTRSFHYFGHSNKHCFLLDYSSQILGTSAAWLHESDLQRLSGRPLAKGAICKSWGCYTGESMNRYWKQATGTRLIGAKGKTDYSALSFGKMPTVNGRWIK</sequence>
<reference evidence="3" key="1">
    <citation type="journal article" date="2019" name="Int. J. Syst. Evol. Microbiol.">
        <title>The Global Catalogue of Microorganisms (GCM) 10K type strain sequencing project: providing services to taxonomists for standard genome sequencing and annotation.</title>
        <authorList>
            <consortium name="The Broad Institute Genomics Platform"/>
            <consortium name="The Broad Institute Genome Sequencing Center for Infectious Disease"/>
            <person name="Wu L."/>
            <person name="Ma J."/>
        </authorList>
    </citation>
    <scope>NUCLEOTIDE SEQUENCE [LARGE SCALE GENOMIC DNA]</scope>
    <source>
        <strain evidence="3">CCUG 57942</strain>
    </source>
</reference>
<keyword evidence="1" id="KW-0732">Signal</keyword>
<keyword evidence="3" id="KW-1185">Reference proteome</keyword>
<gene>
    <name evidence="2" type="ORF">ACFSW8_09320</name>
</gene>
<name>A0ABW4ZB57_9BACT</name>
<dbReference type="Proteomes" id="UP001597389">
    <property type="component" value="Unassembled WGS sequence"/>
</dbReference>
<evidence type="ECO:0000313" key="2">
    <source>
        <dbReference type="EMBL" id="MFD2159096.1"/>
    </source>
</evidence>
<feature type="signal peptide" evidence="1">
    <location>
        <begin position="1"/>
        <end position="20"/>
    </location>
</feature>
<evidence type="ECO:0000256" key="1">
    <source>
        <dbReference type="SAM" id="SignalP"/>
    </source>
</evidence>
<evidence type="ECO:0000313" key="3">
    <source>
        <dbReference type="Proteomes" id="UP001597389"/>
    </source>
</evidence>
<comment type="caution">
    <text evidence="2">The sequence shown here is derived from an EMBL/GenBank/DDBJ whole genome shotgun (WGS) entry which is preliminary data.</text>
</comment>
<feature type="chain" id="PRO_5046597701" evidence="1">
    <location>
        <begin position="21"/>
        <end position="227"/>
    </location>
</feature>
<accession>A0ABW4ZB57</accession>
<dbReference type="RefSeq" id="WP_377089405.1">
    <property type="nucleotide sequence ID" value="NZ_JBHSJL010000014.1"/>
</dbReference>
<proteinExistence type="predicted"/>